<feature type="transmembrane region" description="Helical" evidence="5">
    <location>
        <begin position="23"/>
        <end position="45"/>
    </location>
</feature>
<comment type="caution">
    <text evidence="7">The sequence shown here is derived from an EMBL/GenBank/DDBJ whole genome shotgun (WGS) entry which is preliminary data.</text>
</comment>
<dbReference type="PANTHER" id="PTHR31234:SF39">
    <property type="entry name" value="HARPIN-INDUCED PROTEIN 1 CONTAINING PROTEIN, EXPRESSED"/>
    <property type="match status" value="1"/>
</dbReference>
<keyword evidence="3 5" id="KW-1133">Transmembrane helix</keyword>
<evidence type="ECO:0000256" key="5">
    <source>
        <dbReference type="SAM" id="Phobius"/>
    </source>
</evidence>
<proteinExistence type="predicted"/>
<feature type="domain" description="Late embryogenesis abundant protein LEA-2 subgroup" evidence="6">
    <location>
        <begin position="76"/>
        <end position="175"/>
    </location>
</feature>
<dbReference type="InterPro" id="IPR004864">
    <property type="entry name" value="LEA_2"/>
</dbReference>
<evidence type="ECO:0000256" key="4">
    <source>
        <dbReference type="ARBA" id="ARBA00023136"/>
    </source>
</evidence>
<name>A0AAV7E2Z3_ARIFI</name>
<keyword evidence="4 5" id="KW-0472">Membrane</keyword>
<keyword evidence="8" id="KW-1185">Reference proteome</keyword>
<dbReference type="PANTHER" id="PTHR31234">
    <property type="entry name" value="LATE EMBRYOGENESIS ABUNDANT (LEA) HYDROXYPROLINE-RICH GLYCOPROTEIN FAMILY"/>
    <property type="match status" value="1"/>
</dbReference>
<dbReference type="Pfam" id="PF03168">
    <property type="entry name" value="LEA_2"/>
    <property type="match status" value="1"/>
</dbReference>
<evidence type="ECO:0000313" key="7">
    <source>
        <dbReference type="EMBL" id="KAG9441762.1"/>
    </source>
</evidence>
<dbReference type="AlphaFoldDB" id="A0AAV7E2Z3"/>
<evidence type="ECO:0000259" key="6">
    <source>
        <dbReference type="Pfam" id="PF03168"/>
    </source>
</evidence>
<evidence type="ECO:0000256" key="2">
    <source>
        <dbReference type="ARBA" id="ARBA00022692"/>
    </source>
</evidence>
<sequence length="200" mass="23111">MAPPVAEAPPPTTPKRSSLLKKVIIFIIAMIVVHGLMVLFAWLIIKPRPLLYTVEDGSLHGFSLANDSLNATFDVTLRLDNRNRRMSLYYSSLDVSIWFRGQMLAFDQTGAFHQRRRNSTLIEVKPEARSLRLMRDVADALNRQKKSGNVKLDVRVRARLRFKLLMFKTWGYHLKAYCSPVVMHLDPKKWFKRTPCDVDL</sequence>
<evidence type="ECO:0000313" key="8">
    <source>
        <dbReference type="Proteomes" id="UP000825729"/>
    </source>
</evidence>
<dbReference type="GO" id="GO:0098542">
    <property type="term" value="P:defense response to other organism"/>
    <property type="evidence" value="ECO:0007669"/>
    <property type="project" value="InterPro"/>
</dbReference>
<dbReference type="EMBL" id="JAINDJ010000007">
    <property type="protein sequence ID" value="KAG9441762.1"/>
    <property type="molecule type" value="Genomic_DNA"/>
</dbReference>
<evidence type="ECO:0000256" key="3">
    <source>
        <dbReference type="ARBA" id="ARBA00022989"/>
    </source>
</evidence>
<gene>
    <name evidence="7" type="ORF">H6P81_017616</name>
</gene>
<protein>
    <recommendedName>
        <fullName evidence="6">Late embryogenesis abundant protein LEA-2 subgroup domain-containing protein</fullName>
    </recommendedName>
</protein>
<reference evidence="7 8" key="1">
    <citation type="submission" date="2021-07" db="EMBL/GenBank/DDBJ databases">
        <title>The Aristolochia fimbriata genome: insights into angiosperm evolution, floral development and chemical biosynthesis.</title>
        <authorList>
            <person name="Jiao Y."/>
        </authorList>
    </citation>
    <scope>NUCLEOTIDE SEQUENCE [LARGE SCALE GENOMIC DNA]</scope>
    <source>
        <strain evidence="7">IBCAS-2021</strain>
        <tissue evidence="7">Leaf</tissue>
    </source>
</reference>
<comment type="subcellular location">
    <subcellularLocation>
        <location evidence="1">Membrane</location>
        <topology evidence="1">Single-pass membrane protein</topology>
    </subcellularLocation>
</comment>
<organism evidence="7 8">
    <name type="scientific">Aristolochia fimbriata</name>
    <name type="common">White veined hardy Dutchman's pipe vine</name>
    <dbReference type="NCBI Taxonomy" id="158543"/>
    <lineage>
        <taxon>Eukaryota</taxon>
        <taxon>Viridiplantae</taxon>
        <taxon>Streptophyta</taxon>
        <taxon>Embryophyta</taxon>
        <taxon>Tracheophyta</taxon>
        <taxon>Spermatophyta</taxon>
        <taxon>Magnoliopsida</taxon>
        <taxon>Magnoliidae</taxon>
        <taxon>Piperales</taxon>
        <taxon>Aristolochiaceae</taxon>
        <taxon>Aristolochia</taxon>
    </lineage>
</organism>
<dbReference type="InterPro" id="IPR044839">
    <property type="entry name" value="NDR1-like"/>
</dbReference>
<accession>A0AAV7E2Z3</accession>
<dbReference type="Proteomes" id="UP000825729">
    <property type="component" value="Unassembled WGS sequence"/>
</dbReference>
<evidence type="ECO:0000256" key="1">
    <source>
        <dbReference type="ARBA" id="ARBA00004167"/>
    </source>
</evidence>
<keyword evidence="2 5" id="KW-0812">Transmembrane</keyword>
<dbReference type="GO" id="GO:0005886">
    <property type="term" value="C:plasma membrane"/>
    <property type="evidence" value="ECO:0007669"/>
    <property type="project" value="TreeGrafter"/>
</dbReference>